<dbReference type="InterPro" id="IPR026870">
    <property type="entry name" value="Zinc_ribbon_dom"/>
</dbReference>
<feature type="domain" description="Zinc-ribbon" evidence="2">
    <location>
        <begin position="297"/>
        <end position="317"/>
    </location>
</feature>
<evidence type="ECO:0000259" key="2">
    <source>
        <dbReference type="Pfam" id="PF13240"/>
    </source>
</evidence>
<name>A0A934JZU2_9BACT</name>
<dbReference type="Proteomes" id="UP000612893">
    <property type="component" value="Unassembled WGS sequence"/>
</dbReference>
<feature type="domain" description="DZANK-type" evidence="1">
    <location>
        <begin position="331"/>
        <end position="378"/>
    </location>
</feature>
<dbReference type="InterPro" id="IPR025874">
    <property type="entry name" value="DZR"/>
</dbReference>
<dbReference type="InterPro" id="IPR033880">
    <property type="entry name" value="SPFH_YdjI"/>
</dbReference>
<reference evidence="4" key="1">
    <citation type="submission" date="2020-10" db="EMBL/GenBank/DDBJ databases">
        <title>Ca. Dormibacterota MAGs.</title>
        <authorList>
            <person name="Montgomery K."/>
        </authorList>
    </citation>
    <scope>NUCLEOTIDE SEQUENCE [LARGE SCALE GENOMIC DNA]</scope>
    <source>
        <strain evidence="4">SC8812_S17_10</strain>
    </source>
</reference>
<dbReference type="Pfam" id="PF13421">
    <property type="entry name" value="Band_7_1"/>
    <property type="match status" value="1"/>
</dbReference>
<dbReference type="AlphaFoldDB" id="A0A934JZU2"/>
<keyword evidence="5" id="KW-1185">Reference proteome</keyword>
<dbReference type="RefSeq" id="WP_338202180.1">
    <property type="nucleotide sequence ID" value="NZ_JAEKNR010000136.1"/>
</dbReference>
<protein>
    <submittedName>
        <fullName evidence="4">SPFH domain-containing protein</fullName>
    </submittedName>
</protein>
<organism evidence="4 5">
    <name type="scientific">Candidatus Nephthysia bennettiae</name>
    <dbReference type="NCBI Taxonomy" id="3127016"/>
    <lineage>
        <taxon>Bacteria</taxon>
        <taxon>Bacillati</taxon>
        <taxon>Candidatus Dormiibacterota</taxon>
        <taxon>Candidatus Dormibacteria</taxon>
        <taxon>Candidatus Dormibacterales</taxon>
        <taxon>Candidatus Dormibacteraceae</taxon>
        <taxon>Candidatus Nephthysia</taxon>
    </lineage>
</organism>
<evidence type="ECO:0000259" key="3">
    <source>
        <dbReference type="Pfam" id="PF13421"/>
    </source>
</evidence>
<feature type="domain" description="SPFH" evidence="3">
    <location>
        <begin position="28"/>
        <end position="229"/>
    </location>
</feature>
<dbReference type="PANTHER" id="PTHR37826">
    <property type="entry name" value="FLOTILLIN BAND_7_5 DOMAIN PROTEIN"/>
    <property type="match status" value="1"/>
</dbReference>
<evidence type="ECO:0000259" key="1">
    <source>
        <dbReference type="Pfam" id="PF12773"/>
    </source>
</evidence>
<evidence type="ECO:0000313" key="5">
    <source>
        <dbReference type="Proteomes" id="UP000612893"/>
    </source>
</evidence>
<dbReference type="EMBL" id="JAEKNR010000136">
    <property type="protein sequence ID" value="MBJ7598931.1"/>
    <property type="molecule type" value="Genomic_DNA"/>
</dbReference>
<sequence length="396" mass="42042">MGLFGEIRREFIARPDQAKGQILYKWPDTNIRKLTQLTVEQDELAVFFRDGRVQGTVMPGRSTLDSSEIPFLGMLVDAASGGNLFKTEIYFVSTREFPNLPFGGMIDNVVDPETTLAIGLRVFGEYSLKVVEPQSLILNLVGTQNIQTNDQVTDWMREQMLKVLRTDVVTHVVSQNWPILGIAAHTEEIEQETLQKVQSYVASYGLQIMRLGNFTISIKEDDEETLKRYRKDAQYSRLAGGFQQYSVGEALQGVGEGAAQGGGGSNPAVLGIGLGLGGMVTGAGQTVAAGGQVQVRCGKCGTLNSENAKFCSNCGQTLAPAPAPAGAVVACPSCGTQNASTAKFCSNCGASMQAPTAVNCPQCGTESTPGTKFCPNCGNNLAAPPSQPPSSTPPAS</sequence>
<dbReference type="CDD" id="cd03408">
    <property type="entry name" value="SPFH_like_u1"/>
    <property type="match status" value="1"/>
</dbReference>
<dbReference type="Pfam" id="PF13240">
    <property type="entry name" value="Zn_Ribbon_1"/>
    <property type="match status" value="1"/>
</dbReference>
<evidence type="ECO:0000313" key="4">
    <source>
        <dbReference type="EMBL" id="MBJ7598931.1"/>
    </source>
</evidence>
<accession>A0A934JZU2</accession>
<dbReference type="PANTHER" id="PTHR37826:SF2">
    <property type="entry name" value="ZINC-RIBBON DOMAIN-CONTAINING PROTEIN"/>
    <property type="match status" value="1"/>
</dbReference>
<dbReference type="Pfam" id="PF12773">
    <property type="entry name" value="DZR"/>
    <property type="match status" value="1"/>
</dbReference>
<proteinExistence type="predicted"/>
<gene>
    <name evidence="4" type="ORF">JF922_12720</name>
</gene>
<comment type="caution">
    <text evidence="4">The sequence shown here is derived from an EMBL/GenBank/DDBJ whole genome shotgun (WGS) entry which is preliminary data.</text>
</comment>